<dbReference type="EMBL" id="JAUEIE010000010">
    <property type="protein sequence ID" value="MDN0023302.1"/>
    <property type="molecule type" value="Genomic_DNA"/>
</dbReference>
<evidence type="ECO:0000313" key="2">
    <source>
        <dbReference type="EMBL" id="MDN0025943.1"/>
    </source>
</evidence>
<proteinExistence type="predicted"/>
<protein>
    <submittedName>
        <fullName evidence="2">Uncharacterized protein</fullName>
    </submittedName>
</protein>
<evidence type="ECO:0000313" key="3">
    <source>
        <dbReference type="Proteomes" id="UP001167831"/>
    </source>
</evidence>
<organism evidence="2 4">
    <name type="scientific">Leyella lascolaii</name>
    <dbReference type="NCBI Taxonomy" id="1776379"/>
    <lineage>
        <taxon>Bacteria</taxon>
        <taxon>Pseudomonadati</taxon>
        <taxon>Bacteroidota</taxon>
        <taxon>Bacteroidia</taxon>
        <taxon>Bacteroidales</taxon>
        <taxon>Prevotellaceae</taxon>
        <taxon>Leyella</taxon>
    </lineage>
</organism>
<dbReference type="Proteomes" id="UP001168478">
    <property type="component" value="Unassembled WGS sequence"/>
</dbReference>
<evidence type="ECO:0000313" key="1">
    <source>
        <dbReference type="EMBL" id="MDN0023302.1"/>
    </source>
</evidence>
<dbReference type="Gene3D" id="3.40.50.12780">
    <property type="entry name" value="N-terminal domain of ligase-like"/>
    <property type="match status" value="1"/>
</dbReference>
<gene>
    <name evidence="1" type="ORF">QVN81_09755</name>
    <name evidence="2" type="ORF">QVN84_10500</name>
</gene>
<dbReference type="AlphaFoldDB" id="A0AAW7JRH8"/>
<accession>A0AAW7JRH8</accession>
<comment type="caution">
    <text evidence="2">The sequence shown here is derived from an EMBL/GenBank/DDBJ whole genome shotgun (WGS) entry which is preliminary data.</text>
</comment>
<name>A0AAW7JRH8_9BACT</name>
<reference evidence="2" key="1">
    <citation type="submission" date="2023-06" db="EMBL/GenBank/DDBJ databases">
        <authorList>
            <person name="Zeman M."/>
            <person name="Kubasova T."/>
            <person name="Jahodarova E."/>
            <person name="Nykrynova M."/>
            <person name="Rychlik I."/>
        </authorList>
    </citation>
    <scope>NUCLEOTIDE SEQUENCE</scope>
    <source>
        <strain evidence="2">ET15</strain>
        <strain evidence="1">ET37</strain>
    </source>
</reference>
<dbReference type="RefSeq" id="WP_289825711.1">
    <property type="nucleotide sequence ID" value="NZ_JAUEIE010000010.1"/>
</dbReference>
<dbReference type="PANTHER" id="PTHR36932:SF1">
    <property type="entry name" value="CAPSULAR POLYSACCHARIDE BIOSYNTHESIS PROTEIN"/>
    <property type="match status" value="1"/>
</dbReference>
<dbReference type="SUPFAM" id="SSF56801">
    <property type="entry name" value="Acetyl-CoA synthetase-like"/>
    <property type="match status" value="1"/>
</dbReference>
<dbReference type="InterPro" id="IPR053158">
    <property type="entry name" value="CapK_Type1_Caps_Biosynth"/>
</dbReference>
<dbReference type="PANTHER" id="PTHR36932">
    <property type="entry name" value="CAPSULAR POLYSACCHARIDE BIOSYNTHESIS PROTEIN"/>
    <property type="match status" value="1"/>
</dbReference>
<dbReference type="EMBL" id="JAUEIF010000010">
    <property type="protein sequence ID" value="MDN0025943.1"/>
    <property type="molecule type" value="Genomic_DNA"/>
</dbReference>
<dbReference type="Proteomes" id="UP001167831">
    <property type="component" value="Unassembled WGS sequence"/>
</dbReference>
<keyword evidence="3" id="KW-1185">Reference proteome</keyword>
<reference evidence="2" key="2">
    <citation type="submission" date="2023-08" db="EMBL/GenBank/DDBJ databases">
        <title>Identification and characterization of horizontal gene transfer across gut microbiota members of farm animals based on homology search.</title>
        <authorList>
            <person name="Schwarzerova J."/>
            <person name="Nykrynova M."/>
            <person name="Jureckova K."/>
            <person name="Cejkova D."/>
            <person name="Rychlik I."/>
        </authorList>
    </citation>
    <scope>NUCLEOTIDE SEQUENCE</scope>
    <source>
        <strain evidence="2">ET15</strain>
        <strain evidence="1">ET37</strain>
    </source>
</reference>
<sequence>MSFRTFYLRKKYWLNDFLHGSQMWKQYRDIMQIIDNQNVIGGGKRQEYLKSIVKYAKENVPYYMRLSGLETLSDFPVVNKQTYMSDYDSFCVAKDRIPYQKGELHVQKTSGSTGTPFAVPQDTRCRMRRIAIIKGENEKIGFHSFDPMMHLRAVSHYWGGTRDFLYRKDLNIWYVDNANLKAQKIVEIIKVINEECIKFVRGYMTTLDMITRYMEERQLKFNHKVMFISVGELLQEWLRKRVVDYLKCDIISQYGNEENGIFGQSDINGSGRHINLNGAGCIVEVLKINSDEPAEKEELGRVVVTDFTNYAFPMIRYEIGDLAAPCEYYSDGTIKSLDKLSGRVTDMIYNTQGEIIDIYNSIPTEIFNNPLIKQFQFIQTDEKEYLMNISTENDNVKTEEQKFMDKLKDVLGRDASVKINWVNELPVLNSGKRKIVINEWKKGMISN</sequence>
<dbReference type="InterPro" id="IPR042099">
    <property type="entry name" value="ANL_N_sf"/>
</dbReference>
<evidence type="ECO:0000313" key="4">
    <source>
        <dbReference type="Proteomes" id="UP001168478"/>
    </source>
</evidence>